<keyword evidence="12" id="KW-1185">Reference proteome</keyword>
<dbReference type="GO" id="GO:0015421">
    <property type="term" value="F:ABC-type oligopeptide transporter activity"/>
    <property type="evidence" value="ECO:0007669"/>
    <property type="project" value="TreeGrafter"/>
</dbReference>
<proteinExistence type="predicted"/>
<evidence type="ECO:0000256" key="7">
    <source>
        <dbReference type="SAM" id="MobiDB-lite"/>
    </source>
</evidence>
<keyword evidence="3" id="KW-0547">Nucleotide-binding</keyword>
<feature type="domain" description="ABC transmembrane type-1" evidence="10">
    <location>
        <begin position="74"/>
        <end position="351"/>
    </location>
</feature>
<evidence type="ECO:0000259" key="10">
    <source>
        <dbReference type="PROSITE" id="PS50929"/>
    </source>
</evidence>
<dbReference type="PANTHER" id="PTHR43394">
    <property type="entry name" value="ATP-DEPENDENT PERMEASE MDL1, MITOCHONDRIAL"/>
    <property type="match status" value="1"/>
</dbReference>
<dbReference type="InterPro" id="IPR039421">
    <property type="entry name" value="Type_1_exporter"/>
</dbReference>
<keyword evidence="5 8" id="KW-1133">Transmembrane helix</keyword>
<dbReference type="SUPFAM" id="SSF90123">
    <property type="entry name" value="ABC transporter transmembrane region"/>
    <property type="match status" value="1"/>
</dbReference>
<dbReference type="InterPro" id="IPR003593">
    <property type="entry name" value="AAA+_ATPase"/>
</dbReference>
<evidence type="ECO:0000256" key="4">
    <source>
        <dbReference type="ARBA" id="ARBA00022840"/>
    </source>
</evidence>
<name>A0A0B5F4I2_STRA4</name>
<dbReference type="Pfam" id="PF00005">
    <property type="entry name" value="ABC_tran"/>
    <property type="match status" value="1"/>
</dbReference>
<accession>A0A0B5F4I2</accession>
<feature type="domain" description="ABC transporter" evidence="9">
    <location>
        <begin position="383"/>
        <end position="614"/>
    </location>
</feature>
<evidence type="ECO:0000256" key="2">
    <source>
        <dbReference type="ARBA" id="ARBA00022692"/>
    </source>
</evidence>
<feature type="transmembrane region" description="Helical" evidence="8">
    <location>
        <begin position="207"/>
        <end position="228"/>
    </location>
</feature>
<dbReference type="GO" id="GO:0005886">
    <property type="term" value="C:plasma membrane"/>
    <property type="evidence" value="ECO:0007669"/>
    <property type="project" value="UniProtKB-SubCell"/>
</dbReference>
<evidence type="ECO:0000313" key="11">
    <source>
        <dbReference type="EMBL" id="AJE85232.1"/>
    </source>
</evidence>
<evidence type="ECO:0000313" key="12">
    <source>
        <dbReference type="Proteomes" id="UP000031523"/>
    </source>
</evidence>
<dbReference type="GO" id="GO:0005524">
    <property type="term" value="F:ATP binding"/>
    <property type="evidence" value="ECO:0007669"/>
    <property type="project" value="UniProtKB-KW"/>
</dbReference>
<evidence type="ECO:0000256" key="8">
    <source>
        <dbReference type="SAM" id="Phobius"/>
    </source>
</evidence>
<organism evidence="11 12">
    <name type="scientific">Streptomyces albus (strain ATCC 21838 / DSM 41398 / FERM P-419 / JCM 4703 / NBRC 107858)</name>
    <dbReference type="NCBI Taxonomy" id="1081613"/>
    <lineage>
        <taxon>Bacteria</taxon>
        <taxon>Bacillati</taxon>
        <taxon>Actinomycetota</taxon>
        <taxon>Actinomycetes</taxon>
        <taxon>Kitasatosporales</taxon>
        <taxon>Streptomycetaceae</taxon>
        <taxon>Streptomyces</taxon>
    </lineage>
</organism>
<dbReference type="PROSITE" id="PS50893">
    <property type="entry name" value="ABC_TRANSPORTER_2"/>
    <property type="match status" value="1"/>
</dbReference>
<dbReference type="InterPro" id="IPR011527">
    <property type="entry name" value="ABC1_TM_dom"/>
</dbReference>
<dbReference type="PANTHER" id="PTHR43394:SF1">
    <property type="entry name" value="ATP-BINDING CASSETTE SUB-FAMILY B MEMBER 10, MITOCHONDRIAL"/>
    <property type="match status" value="1"/>
</dbReference>
<feature type="compositionally biased region" description="Pro residues" evidence="7">
    <location>
        <begin position="37"/>
        <end position="46"/>
    </location>
</feature>
<feature type="compositionally biased region" description="Pro residues" evidence="7">
    <location>
        <begin position="21"/>
        <end position="30"/>
    </location>
</feature>
<feature type="transmembrane region" description="Helical" evidence="8">
    <location>
        <begin position="299"/>
        <end position="318"/>
    </location>
</feature>
<gene>
    <name evidence="11" type="ORF">SLNWT_4856</name>
</gene>
<dbReference type="InterPro" id="IPR036640">
    <property type="entry name" value="ABC1_TM_sf"/>
</dbReference>
<dbReference type="Proteomes" id="UP000031523">
    <property type="component" value="Chromosome"/>
</dbReference>
<evidence type="ECO:0000259" key="9">
    <source>
        <dbReference type="PROSITE" id="PS50893"/>
    </source>
</evidence>
<evidence type="ECO:0000256" key="6">
    <source>
        <dbReference type="ARBA" id="ARBA00023136"/>
    </source>
</evidence>
<dbReference type="PROSITE" id="PS00211">
    <property type="entry name" value="ABC_TRANSPORTER_1"/>
    <property type="match status" value="1"/>
</dbReference>
<dbReference type="Gene3D" id="3.40.50.300">
    <property type="entry name" value="P-loop containing nucleotide triphosphate hydrolases"/>
    <property type="match status" value="1"/>
</dbReference>
<evidence type="ECO:0000256" key="1">
    <source>
        <dbReference type="ARBA" id="ARBA00004651"/>
    </source>
</evidence>
<feature type="region of interest" description="Disordered" evidence="7">
    <location>
        <begin position="1"/>
        <end position="57"/>
    </location>
</feature>
<keyword evidence="4" id="KW-0067">ATP-binding</keyword>
<protein>
    <submittedName>
        <fullName evidence="11">Membrane translocator</fullName>
    </submittedName>
</protein>
<keyword evidence="6 8" id="KW-0472">Membrane</keyword>
<dbReference type="KEGG" id="sals:SLNWT_4856"/>
<dbReference type="Pfam" id="PF00664">
    <property type="entry name" value="ABC_membrane"/>
    <property type="match status" value="1"/>
</dbReference>
<evidence type="ECO:0000256" key="5">
    <source>
        <dbReference type="ARBA" id="ARBA00022989"/>
    </source>
</evidence>
<feature type="compositionally biased region" description="Low complexity" evidence="7">
    <location>
        <begin position="646"/>
        <end position="660"/>
    </location>
</feature>
<comment type="subcellular location">
    <subcellularLocation>
        <location evidence="1">Cell membrane</location>
        <topology evidence="1">Multi-pass membrane protein</topology>
    </subcellularLocation>
</comment>
<dbReference type="InterPro" id="IPR003439">
    <property type="entry name" value="ABC_transporter-like_ATP-bd"/>
</dbReference>
<feature type="region of interest" description="Disordered" evidence="7">
    <location>
        <begin position="618"/>
        <end position="685"/>
    </location>
</feature>
<dbReference type="AlphaFoldDB" id="A0A0B5F4I2"/>
<keyword evidence="2 8" id="KW-0812">Transmembrane</keyword>
<dbReference type="EMBL" id="CP010519">
    <property type="protein sequence ID" value="AJE85232.1"/>
    <property type="molecule type" value="Genomic_DNA"/>
</dbReference>
<sequence length="685" mass="68992">MASAAHRPADSPPGPTAVSPPASPAVPPSTPSGVSPPASPAVPPSTPSGVSPSEPPADDLLLRATLRHSRGRSVLLLLCGAGAAAAAVALPAVLGRTLDLLLAGRAGGTQLLLCAALLVTETALDAAVALLGGLTGARSTAWLRGRATTALLAGEPRRAAAFPAGDLATRLTANAADAGTAPVTAATATAALLPPLGGLAGLLLLDAWTAAAFLAGLPLLVLLLRAFARASADGTLRYQQAQSRLAGRLTEVLSGARTVAAAGTGARERARVLAPLAEMSEQGHRVWRVHGRAAARAQILMPLLMVLVLAVGGIRLSAGELTVGELLAVSRYAALAAGIGALTGALGALIRARTAARRLTALTTLDALPHGSGELPAGGRGALELRGVTVVRDGTALLRDIDLALPGGTTTAVVGRSGAGKSLLAAVAGRLTDPDRGEVRLDGVPLTTLDRSALRREVGYAFERPVLFGDTIAQALAFGPYTPPAEQVRGAATAAGADSFVRLLPRGYETPLTEAPLSGGERQRLGLARAFAHAGRLLILDDATSSLDTVTERQVGRALATQVGEGARLVVAHRLSSAARADQVVWLDEGRVRAVGPHAVLWQQAAYRGVFGENGEGEGRTGLASGLGAGAEDDTRGGIGTEADTRPATATATATASGSDAAHHADPPPASAAEPHAVTTPEARR</sequence>
<evidence type="ECO:0000256" key="3">
    <source>
        <dbReference type="ARBA" id="ARBA00022741"/>
    </source>
</evidence>
<feature type="transmembrane region" description="Helical" evidence="8">
    <location>
        <begin position="73"/>
        <end position="94"/>
    </location>
</feature>
<dbReference type="SMART" id="SM00382">
    <property type="entry name" value="AAA"/>
    <property type="match status" value="1"/>
</dbReference>
<dbReference type="Gene3D" id="1.20.1560.10">
    <property type="entry name" value="ABC transporter type 1, transmembrane domain"/>
    <property type="match status" value="1"/>
</dbReference>
<dbReference type="PROSITE" id="PS50929">
    <property type="entry name" value="ABC_TM1F"/>
    <property type="match status" value="1"/>
</dbReference>
<dbReference type="SUPFAM" id="SSF52540">
    <property type="entry name" value="P-loop containing nucleoside triphosphate hydrolases"/>
    <property type="match status" value="1"/>
</dbReference>
<dbReference type="InterPro" id="IPR017871">
    <property type="entry name" value="ABC_transporter-like_CS"/>
</dbReference>
<feature type="transmembrane region" description="Helical" evidence="8">
    <location>
        <begin position="330"/>
        <end position="350"/>
    </location>
</feature>
<dbReference type="InterPro" id="IPR027417">
    <property type="entry name" value="P-loop_NTPase"/>
</dbReference>
<dbReference type="GO" id="GO:0016887">
    <property type="term" value="F:ATP hydrolysis activity"/>
    <property type="evidence" value="ECO:0007669"/>
    <property type="project" value="InterPro"/>
</dbReference>
<reference evidence="11 12" key="1">
    <citation type="submission" date="2015-01" db="EMBL/GenBank/DDBJ databases">
        <title>Enhanced salinomycin production by adjusting the supply of polyketide extender units in Streptomyce albus DSM 41398.</title>
        <authorList>
            <person name="Lu C."/>
        </authorList>
    </citation>
    <scope>NUCLEOTIDE SEQUENCE [LARGE SCALE GENOMIC DNA]</scope>
    <source>
        <strain evidence="12">ATCC 21838 / DSM 41398 / FERM P-419 / JCM 4703 / NBRC 107858</strain>
    </source>
</reference>